<dbReference type="InterPro" id="IPR010559">
    <property type="entry name" value="Sig_transdc_His_kin_internal"/>
</dbReference>
<evidence type="ECO:0000259" key="3">
    <source>
        <dbReference type="Pfam" id="PF06580"/>
    </source>
</evidence>
<evidence type="ECO:0000256" key="2">
    <source>
        <dbReference type="SAM" id="Phobius"/>
    </source>
</evidence>
<dbReference type="Proteomes" id="UP001596958">
    <property type="component" value="Unassembled WGS sequence"/>
</dbReference>
<dbReference type="EMBL" id="JBHTHU010000022">
    <property type="protein sequence ID" value="MFD0752170.1"/>
    <property type="molecule type" value="Genomic_DNA"/>
</dbReference>
<sequence length="428" mass="49512">MKKLISWRWIQYILPLVIWFTLMVLPYLGRDENSPIPEEYHHRFIMGVVTSNLALLCVFYVHTYLIYPLINKRKALYILGFLLMSGAYWVYWAYLRPNPFEGMKERPWPTRYSDTSGRPNFGPRAEAFPGKPGDTLTSRTFERHVETPFPGTNDTLNQTKARPYPPFPERFGNGSGRFRQGGQRVNIYRFSRGPRYMFLDWIAPLMAILLSVCYRIIIDNRAKQQLLKERETQHLKSELTFLRSQISPHFMFNVLNNLVALARKKSDSLEPAIVSLSQLMRYMLYESDDSRVTLGKEVEYIKSFISLQMLRFRDSVKTNLDVQGNIDFYAIEPMLLIPFVENAFKHGTGMLETAVIDITLSVDEVTRLMRFSVANDVGPADDSKDGSSGIGIANVRRRLAILYPDKHELTISNTPDKFTVDLTIYLTE</sequence>
<name>A0ABW2Z2U2_9SPHI</name>
<keyword evidence="4" id="KW-0808">Transferase</keyword>
<dbReference type="PANTHER" id="PTHR34220:SF7">
    <property type="entry name" value="SENSOR HISTIDINE KINASE YPDA"/>
    <property type="match status" value="1"/>
</dbReference>
<evidence type="ECO:0000313" key="5">
    <source>
        <dbReference type="Proteomes" id="UP001596958"/>
    </source>
</evidence>
<organism evidence="4 5">
    <name type="scientific">Mucilaginibacter calamicampi</name>
    <dbReference type="NCBI Taxonomy" id="1302352"/>
    <lineage>
        <taxon>Bacteria</taxon>
        <taxon>Pseudomonadati</taxon>
        <taxon>Bacteroidota</taxon>
        <taxon>Sphingobacteriia</taxon>
        <taxon>Sphingobacteriales</taxon>
        <taxon>Sphingobacteriaceae</taxon>
        <taxon>Mucilaginibacter</taxon>
    </lineage>
</organism>
<protein>
    <submittedName>
        <fullName evidence="4">Sensor histidine kinase</fullName>
        <ecNumber evidence="4">2.7.13.3</ecNumber>
    </submittedName>
</protein>
<dbReference type="InterPro" id="IPR036890">
    <property type="entry name" value="HATPase_C_sf"/>
</dbReference>
<feature type="transmembrane region" description="Helical" evidence="2">
    <location>
        <begin position="75"/>
        <end position="94"/>
    </location>
</feature>
<evidence type="ECO:0000313" key="4">
    <source>
        <dbReference type="EMBL" id="MFD0752170.1"/>
    </source>
</evidence>
<feature type="domain" description="Signal transduction histidine kinase internal region" evidence="3">
    <location>
        <begin position="238"/>
        <end position="315"/>
    </location>
</feature>
<accession>A0ABW2Z2U2</accession>
<dbReference type="GO" id="GO:0004673">
    <property type="term" value="F:protein histidine kinase activity"/>
    <property type="evidence" value="ECO:0007669"/>
    <property type="project" value="UniProtKB-EC"/>
</dbReference>
<feature type="transmembrane region" description="Helical" evidence="2">
    <location>
        <begin position="12"/>
        <end position="29"/>
    </location>
</feature>
<dbReference type="RefSeq" id="WP_377102520.1">
    <property type="nucleotide sequence ID" value="NZ_JBHTHU010000022.1"/>
</dbReference>
<proteinExistence type="predicted"/>
<feature type="transmembrane region" description="Helical" evidence="2">
    <location>
        <begin position="44"/>
        <end position="63"/>
    </location>
</feature>
<keyword evidence="5" id="KW-1185">Reference proteome</keyword>
<feature type="transmembrane region" description="Helical" evidence="2">
    <location>
        <begin position="198"/>
        <end position="218"/>
    </location>
</feature>
<dbReference type="Pfam" id="PF06580">
    <property type="entry name" value="His_kinase"/>
    <property type="match status" value="1"/>
</dbReference>
<dbReference type="SUPFAM" id="SSF55874">
    <property type="entry name" value="ATPase domain of HSP90 chaperone/DNA topoisomerase II/histidine kinase"/>
    <property type="match status" value="1"/>
</dbReference>
<feature type="region of interest" description="Disordered" evidence="1">
    <location>
        <begin position="147"/>
        <end position="167"/>
    </location>
</feature>
<reference evidence="5" key="1">
    <citation type="journal article" date="2019" name="Int. J. Syst. Evol. Microbiol.">
        <title>The Global Catalogue of Microorganisms (GCM) 10K type strain sequencing project: providing services to taxonomists for standard genome sequencing and annotation.</title>
        <authorList>
            <consortium name="The Broad Institute Genomics Platform"/>
            <consortium name="The Broad Institute Genome Sequencing Center for Infectious Disease"/>
            <person name="Wu L."/>
            <person name="Ma J."/>
        </authorList>
    </citation>
    <scope>NUCLEOTIDE SEQUENCE [LARGE SCALE GENOMIC DNA]</scope>
    <source>
        <strain evidence="5">CCUG 63418</strain>
    </source>
</reference>
<keyword evidence="2" id="KW-0472">Membrane</keyword>
<dbReference type="PANTHER" id="PTHR34220">
    <property type="entry name" value="SENSOR HISTIDINE KINASE YPDA"/>
    <property type="match status" value="1"/>
</dbReference>
<evidence type="ECO:0000256" key="1">
    <source>
        <dbReference type="SAM" id="MobiDB-lite"/>
    </source>
</evidence>
<keyword evidence="2" id="KW-1133">Transmembrane helix</keyword>
<comment type="caution">
    <text evidence="4">The sequence shown here is derived from an EMBL/GenBank/DDBJ whole genome shotgun (WGS) entry which is preliminary data.</text>
</comment>
<dbReference type="InterPro" id="IPR050640">
    <property type="entry name" value="Bact_2-comp_sensor_kinase"/>
</dbReference>
<keyword evidence="4" id="KW-0418">Kinase</keyword>
<keyword evidence="2" id="KW-0812">Transmembrane</keyword>
<dbReference type="Gene3D" id="3.30.565.10">
    <property type="entry name" value="Histidine kinase-like ATPase, C-terminal domain"/>
    <property type="match status" value="1"/>
</dbReference>
<feature type="compositionally biased region" description="Polar residues" evidence="1">
    <location>
        <begin position="150"/>
        <end position="160"/>
    </location>
</feature>
<gene>
    <name evidence="4" type="ORF">ACFQZS_18600</name>
</gene>
<dbReference type="EC" id="2.7.13.3" evidence="4"/>